<name>A0A2D3USR8_9PEZI</name>
<reference evidence="2 3" key="1">
    <citation type="submission" date="2016-03" db="EMBL/GenBank/DDBJ databases">
        <authorList>
            <person name="Ploux O."/>
        </authorList>
    </citation>
    <scope>NUCLEOTIDE SEQUENCE [LARGE SCALE GENOMIC DNA]</scope>
    <source>
        <strain evidence="2 3">URUG2</strain>
    </source>
</reference>
<feature type="region of interest" description="Disordered" evidence="1">
    <location>
        <begin position="246"/>
        <end position="342"/>
    </location>
</feature>
<feature type="compositionally biased region" description="Basic and acidic residues" evidence="1">
    <location>
        <begin position="649"/>
        <end position="658"/>
    </location>
</feature>
<feature type="compositionally biased region" description="Acidic residues" evidence="1">
    <location>
        <begin position="309"/>
        <end position="342"/>
    </location>
</feature>
<keyword evidence="3" id="KW-1185">Reference proteome</keyword>
<dbReference type="RefSeq" id="XP_023624788.1">
    <property type="nucleotide sequence ID" value="XM_023769020.1"/>
</dbReference>
<evidence type="ECO:0000313" key="2">
    <source>
        <dbReference type="EMBL" id="CZT17898.1"/>
    </source>
</evidence>
<gene>
    <name evidence="2" type="ORF">RCC_03735</name>
</gene>
<accession>A0A2D3USR8</accession>
<feature type="compositionally biased region" description="Acidic residues" evidence="1">
    <location>
        <begin position="359"/>
        <end position="379"/>
    </location>
</feature>
<organism evidence="2 3">
    <name type="scientific">Ramularia collo-cygni</name>
    <dbReference type="NCBI Taxonomy" id="112498"/>
    <lineage>
        <taxon>Eukaryota</taxon>
        <taxon>Fungi</taxon>
        <taxon>Dikarya</taxon>
        <taxon>Ascomycota</taxon>
        <taxon>Pezizomycotina</taxon>
        <taxon>Dothideomycetes</taxon>
        <taxon>Dothideomycetidae</taxon>
        <taxon>Mycosphaerellales</taxon>
        <taxon>Mycosphaerellaceae</taxon>
        <taxon>Ramularia</taxon>
    </lineage>
</organism>
<dbReference type="AlphaFoldDB" id="A0A2D3USR8"/>
<sequence>MSPDFILKSRKRKTQKVYTAKKVRKPATIMSGALPSSSAAKNATLSRKDANIPNDGEDIDSATPPSAQRPPASKSSPIDADDGDAVEEVSQPVKKAVPAERNAFTVLASSQAAKTPRSTPAGRPAAQKWTSEEEWTVAEGIREGLSQAQILLNLLPSERSASAVRGKKRELQEKFGDKLERLANMPNSTPRVPAPPMPPRKAWSPSELTTLRKCMTLGISDRDIQALHFPNRTEDSVIGRLRKVRAVSAKRAQRRSGGGIHTPHASQTQYHSSSPAMFPLSSQTRSSPAQAAAKRQLEEGTTEKLPVVQEEESVLQDVDDVDDSEEPEIAVGDANDDMDDSEEPEIVVEDVLNTKDMADSEEPEISVDDANDGTDQSEEPEIVVQDAINTEDVQVTDVDCEEVIIPDSPVSYPKASTQTKPLRTAYVVIPARPDLSDVLDFRAGPLVRRRAAVNDQEARYAATTPPFGSGQEKDRVGMMHSTKLSIWREAYSYSQGDAEAAYRMYASLTTDEHMLQAVCNLDHEIINGIKAVRMRRAREDALREGRPPPVTPVRDQPQHLDLFEKKVYGRYWSYHSWEKEVKDMYLREPVVFGPRPVPGEPIDYFDPMQEAMYDDGDDGDDGDDPYDERLRPAEPFHGHVSEIDEEEEAPLKKRKEIDEAMPPPPAKKQKKEREWRQRHYQKMQQKKQKQPPKEDGKKIKPGSKPTPVIGKKGQKKSQAALRRRRLSLRRPDASTSSKAASDLSKDVQTVEPGRTSAVPDDLDDGDESYQWMRDIVKNAQHRPPPVRRKSPPPIDPNNLFGCGDPSDSSSSDSDND</sequence>
<dbReference type="Proteomes" id="UP000225277">
    <property type="component" value="Unassembled WGS sequence"/>
</dbReference>
<feature type="compositionally biased region" description="Basic residues" evidence="1">
    <location>
        <begin position="8"/>
        <end position="25"/>
    </location>
</feature>
<feature type="region of interest" description="Disordered" evidence="1">
    <location>
        <begin position="354"/>
        <end position="379"/>
    </location>
</feature>
<dbReference type="GeneID" id="35598931"/>
<evidence type="ECO:0000313" key="3">
    <source>
        <dbReference type="Proteomes" id="UP000225277"/>
    </source>
</evidence>
<feature type="region of interest" description="Disordered" evidence="1">
    <location>
        <begin position="1"/>
        <end position="133"/>
    </location>
</feature>
<feature type="compositionally biased region" description="Low complexity" evidence="1">
    <location>
        <begin position="804"/>
        <end position="816"/>
    </location>
</feature>
<evidence type="ECO:0000256" key="1">
    <source>
        <dbReference type="SAM" id="MobiDB-lite"/>
    </source>
</evidence>
<feature type="compositionally biased region" description="Polar residues" evidence="1">
    <location>
        <begin position="107"/>
        <end position="118"/>
    </location>
</feature>
<protein>
    <submittedName>
        <fullName evidence="2">Uncharacterized protein</fullName>
    </submittedName>
</protein>
<feature type="compositionally biased region" description="Polar residues" evidence="1">
    <location>
        <begin position="34"/>
        <end position="45"/>
    </location>
</feature>
<dbReference type="EMBL" id="FJUY01000005">
    <property type="protein sequence ID" value="CZT17898.1"/>
    <property type="molecule type" value="Genomic_DNA"/>
</dbReference>
<feature type="region of interest" description="Disordered" evidence="1">
    <location>
        <begin position="177"/>
        <end position="205"/>
    </location>
</feature>
<feature type="compositionally biased region" description="Basic and acidic residues" evidence="1">
    <location>
        <begin position="627"/>
        <end position="642"/>
    </location>
</feature>
<feature type="compositionally biased region" description="Acidic residues" evidence="1">
    <location>
        <begin position="612"/>
        <end position="626"/>
    </location>
</feature>
<proteinExistence type="predicted"/>
<feature type="compositionally biased region" description="Basic residues" evidence="1">
    <location>
        <begin position="678"/>
        <end position="690"/>
    </location>
</feature>
<feature type="region of interest" description="Disordered" evidence="1">
    <location>
        <begin position="596"/>
        <end position="816"/>
    </location>
</feature>
<feature type="compositionally biased region" description="Polar residues" evidence="1">
    <location>
        <begin position="264"/>
        <end position="289"/>
    </location>
</feature>